<protein>
    <submittedName>
        <fullName evidence="1">Uncharacterized protein</fullName>
    </submittedName>
</protein>
<gene>
    <name evidence="1" type="ORF">MLD38_035253</name>
</gene>
<organism evidence="1 2">
    <name type="scientific">Melastoma candidum</name>
    <dbReference type="NCBI Taxonomy" id="119954"/>
    <lineage>
        <taxon>Eukaryota</taxon>
        <taxon>Viridiplantae</taxon>
        <taxon>Streptophyta</taxon>
        <taxon>Embryophyta</taxon>
        <taxon>Tracheophyta</taxon>
        <taxon>Spermatophyta</taxon>
        <taxon>Magnoliopsida</taxon>
        <taxon>eudicotyledons</taxon>
        <taxon>Gunneridae</taxon>
        <taxon>Pentapetalae</taxon>
        <taxon>rosids</taxon>
        <taxon>malvids</taxon>
        <taxon>Myrtales</taxon>
        <taxon>Melastomataceae</taxon>
        <taxon>Melastomatoideae</taxon>
        <taxon>Melastomateae</taxon>
        <taxon>Melastoma</taxon>
    </lineage>
</organism>
<evidence type="ECO:0000313" key="2">
    <source>
        <dbReference type="Proteomes" id="UP001057402"/>
    </source>
</evidence>
<dbReference type="Proteomes" id="UP001057402">
    <property type="component" value="Chromosome 10"/>
</dbReference>
<comment type="caution">
    <text evidence="1">The sequence shown here is derived from an EMBL/GenBank/DDBJ whole genome shotgun (WGS) entry which is preliminary data.</text>
</comment>
<name>A0ACB9MC72_9MYRT</name>
<evidence type="ECO:0000313" key="1">
    <source>
        <dbReference type="EMBL" id="KAI4321929.1"/>
    </source>
</evidence>
<accession>A0ACB9MC72</accession>
<proteinExistence type="predicted"/>
<sequence>MLVVLEAAIRKKEIARWIPFESSWFPPSCCRCLHHPHRELAGNGRSNPGNRVVEKRRGRISRSFFLKEFFFGVLKWRAVKVVEGDMCVLTASVRRIFVGGYPPCRRSPGLPEDLKSALVLWDLSDRQRRGQMQDVLLWGGKQDWGLVTAWNLASEVIVAAPAAG</sequence>
<reference evidence="2" key="1">
    <citation type="journal article" date="2023" name="Front. Plant Sci.">
        <title>Chromosomal-level genome assembly of Melastoma candidum provides insights into trichome evolution.</title>
        <authorList>
            <person name="Zhong Y."/>
            <person name="Wu W."/>
            <person name="Sun C."/>
            <person name="Zou P."/>
            <person name="Liu Y."/>
            <person name="Dai S."/>
            <person name="Zhou R."/>
        </authorList>
    </citation>
    <scope>NUCLEOTIDE SEQUENCE [LARGE SCALE GENOMIC DNA]</scope>
</reference>
<dbReference type="EMBL" id="CM042889">
    <property type="protein sequence ID" value="KAI4321929.1"/>
    <property type="molecule type" value="Genomic_DNA"/>
</dbReference>
<keyword evidence="2" id="KW-1185">Reference proteome</keyword>